<dbReference type="PROSITE" id="PS50048">
    <property type="entry name" value="ZN2_CY6_FUNGAL_2"/>
    <property type="match status" value="1"/>
</dbReference>
<dbReference type="PROSITE" id="PS00463">
    <property type="entry name" value="ZN2_CY6_FUNGAL_1"/>
    <property type="match status" value="1"/>
</dbReference>
<dbReference type="CDD" id="cd00067">
    <property type="entry name" value="GAL4"/>
    <property type="match status" value="1"/>
</dbReference>
<reference evidence="3" key="1">
    <citation type="journal article" date="2020" name="Stud. Mycol.">
        <title>101 Dothideomycetes genomes: a test case for predicting lifestyles and emergence of pathogens.</title>
        <authorList>
            <person name="Haridas S."/>
            <person name="Albert R."/>
            <person name="Binder M."/>
            <person name="Bloem J."/>
            <person name="Labutti K."/>
            <person name="Salamov A."/>
            <person name="Andreopoulos B."/>
            <person name="Baker S."/>
            <person name="Barry K."/>
            <person name="Bills G."/>
            <person name="Bluhm B."/>
            <person name="Cannon C."/>
            <person name="Castanera R."/>
            <person name="Culley D."/>
            <person name="Daum C."/>
            <person name="Ezra D."/>
            <person name="Gonzalez J."/>
            <person name="Henrissat B."/>
            <person name="Kuo A."/>
            <person name="Liang C."/>
            <person name="Lipzen A."/>
            <person name="Lutzoni F."/>
            <person name="Magnuson J."/>
            <person name="Mondo S."/>
            <person name="Nolan M."/>
            <person name="Ohm R."/>
            <person name="Pangilinan J."/>
            <person name="Park H.-J."/>
            <person name="Ramirez L."/>
            <person name="Alfaro M."/>
            <person name="Sun H."/>
            <person name="Tritt A."/>
            <person name="Yoshinaga Y."/>
            <person name="Zwiers L.-H."/>
            <person name="Turgeon B."/>
            <person name="Goodwin S."/>
            <person name="Spatafora J."/>
            <person name="Crous P."/>
            <person name="Grigoriev I."/>
        </authorList>
    </citation>
    <scope>NUCLEOTIDE SEQUENCE</scope>
    <source>
        <strain evidence="3">CBS 122367</strain>
    </source>
</reference>
<dbReference type="SMART" id="SM00066">
    <property type="entry name" value="GAL4"/>
    <property type="match status" value="1"/>
</dbReference>
<dbReference type="SUPFAM" id="SSF57701">
    <property type="entry name" value="Zn2/Cys6 DNA-binding domain"/>
    <property type="match status" value="1"/>
</dbReference>
<dbReference type="AlphaFoldDB" id="A0A6G1IHC0"/>
<name>A0A6G1IHC0_9PLEO</name>
<keyword evidence="1" id="KW-0539">Nucleus</keyword>
<evidence type="ECO:0000256" key="1">
    <source>
        <dbReference type="ARBA" id="ARBA00023242"/>
    </source>
</evidence>
<dbReference type="Gene3D" id="4.10.240.10">
    <property type="entry name" value="Zn(2)-C6 fungal-type DNA-binding domain"/>
    <property type="match status" value="1"/>
</dbReference>
<feature type="domain" description="Zn(2)-C6 fungal-type" evidence="2">
    <location>
        <begin position="10"/>
        <end position="39"/>
    </location>
</feature>
<proteinExistence type="predicted"/>
<dbReference type="Proteomes" id="UP000799291">
    <property type="component" value="Unassembled WGS sequence"/>
</dbReference>
<gene>
    <name evidence="3" type="ORF">K458DRAFT_491691</name>
</gene>
<dbReference type="EMBL" id="MU005620">
    <property type="protein sequence ID" value="KAF2677626.1"/>
    <property type="molecule type" value="Genomic_DNA"/>
</dbReference>
<dbReference type="InterPro" id="IPR021858">
    <property type="entry name" value="Fun_TF"/>
</dbReference>
<dbReference type="Pfam" id="PF11951">
    <property type="entry name" value="Fungal_trans_2"/>
    <property type="match status" value="1"/>
</dbReference>
<dbReference type="GO" id="GO:0008270">
    <property type="term" value="F:zinc ion binding"/>
    <property type="evidence" value="ECO:0007669"/>
    <property type="project" value="InterPro"/>
</dbReference>
<evidence type="ECO:0000313" key="3">
    <source>
        <dbReference type="EMBL" id="KAF2677626.1"/>
    </source>
</evidence>
<dbReference type="OrthoDB" id="2991872at2759"/>
<accession>A0A6G1IHC0</accession>
<protein>
    <recommendedName>
        <fullName evidence="2">Zn(2)-C6 fungal-type domain-containing protein</fullName>
    </recommendedName>
</protein>
<evidence type="ECO:0000313" key="4">
    <source>
        <dbReference type="Proteomes" id="UP000799291"/>
    </source>
</evidence>
<dbReference type="InterPro" id="IPR001138">
    <property type="entry name" value="Zn2Cys6_DnaBD"/>
</dbReference>
<evidence type="ECO:0000259" key="2">
    <source>
        <dbReference type="PROSITE" id="PS50048"/>
    </source>
</evidence>
<dbReference type="InterPro" id="IPR053175">
    <property type="entry name" value="DHMBA_Reg_Transcription_Factor"/>
</dbReference>
<dbReference type="InterPro" id="IPR036864">
    <property type="entry name" value="Zn2-C6_fun-type_DNA-bd_sf"/>
</dbReference>
<dbReference type="GO" id="GO:0000981">
    <property type="term" value="F:DNA-binding transcription factor activity, RNA polymerase II-specific"/>
    <property type="evidence" value="ECO:0007669"/>
    <property type="project" value="InterPro"/>
</dbReference>
<keyword evidence="4" id="KW-1185">Reference proteome</keyword>
<sequence>MGYFGRPSSACALCRSRRIKCDLSRPSCGQCERVSRVCSGYRSRTDLVFRDQTNDVVSKAQRANRPSRQVAAGIISKRSPAQVHYEHEKTQSDISKSFDAADPVSMSLPLSLEHQAFCFFYSNYISRPSKKAVTVYESVPALYLASPNDSALLYVITALGLAGLSHHTETYGMETAAEVWYNKALHEVHRNLRDLALAKEDLTLLVVLLLGLYETNTCRTPRSMKSWLRHTRGATVLLELRGETQLDTEFGRTLFAHSRAQIIAGCIQTRTPLPEIVIHLSQKCRDSNTNPLEDIVPLSFHFCYLRSKFPFIPVNDQSEPRTRAIIAQYSAVSHQMRDWHCSLPSGFAPAKIFSVKSSSSVLSEYYHVYDDAWTAGAVNNSSASYILVNEALIVQLSFLRDHYAHDPTEFVQLNDKISKARDIIIYQIEAVCASVPDLLQSNMAVAGVGLLWALYVSAQISPRTASVQDTTRRWITGRLEKIGAELGVCQATTLAGLLREEVEVTQLLDDGVLEVENIDG</sequence>
<dbReference type="PANTHER" id="PTHR38791">
    <property type="entry name" value="ZN(II)2CYS6 TRANSCRIPTION FACTOR (EUROFUNG)-RELATED-RELATED"/>
    <property type="match status" value="1"/>
</dbReference>
<organism evidence="3 4">
    <name type="scientific">Lentithecium fluviatile CBS 122367</name>
    <dbReference type="NCBI Taxonomy" id="1168545"/>
    <lineage>
        <taxon>Eukaryota</taxon>
        <taxon>Fungi</taxon>
        <taxon>Dikarya</taxon>
        <taxon>Ascomycota</taxon>
        <taxon>Pezizomycotina</taxon>
        <taxon>Dothideomycetes</taxon>
        <taxon>Pleosporomycetidae</taxon>
        <taxon>Pleosporales</taxon>
        <taxon>Massarineae</taxon>
        <taxon>Lentitheciaceae</taxon>
        <taxon>Lentithecium</taxon>
    </lineage>
</organism>
<dbReference type="Pfam" id="PF00172">
    <property type="entry name" value="Zn_clus"/>
    <property type="match status" value="1"/>
</dbReference>